<dbReference type="PROSITE" id="PS01068">
    <property type="entry name" value="OMPA_1"/>
    <property type="match status" value="1"/>
</dbReference>
<feature type="signal peptide" evidence="11">
    <location>
        <begin position="1"/>
        <end position="28"/>
    </location>
</feature>
<evidence type="ECO:0000259" key="12">
    <source>
        <dbReference type="PROSITE" id="PS51123"/>
    </source>
</evidence>
<keyword evidence="9" id="KW-0998">Cell outer membrane</keyword>
<evidence type="ECO:0000256" key="11">
    <source>
        <dbReference type="SAM" id="SignalP"/>
    </source>
</evidence>
<dbReference type="GO" id="GO:0015288">
    <property type="term" value="F:porin activity"/>
    <property type="evidence" value="ECO:0007669"/>
    <property type="project" value="UniProtKB-KW"/>
</dbReference>
<dbReference type="InterPro" id="IPR006690">
    <property type="entry name" value="OMPA-like_CS"/>
</dbReference>
<keyword evidence="5" id="KW-0812">Transmembrane</keyword>
<dbReference type="Proteomes" id="UP000348942">
    <property type="component" value="Chromosome 2"/>
</dbReference>
<keyword evidence="4" id="KW-1134">Transmembrane beta strand</keyword>
<dbReference type="CDD" id="cd07185">
    <property type="entry name" value="OmpA_C-like"/>
    <property type="match status" value="1"/>
</dbReference>
<evidence type="ECO:0000313" key="14">
    <source>
        <dbReference type="Proteomes" id="UP000348942"/>
    </source>
</evidence>
<evidence type="ECO:0000256" key="1">
    <source>
        <dbReference type="ARBA" id="ARBA00004571"/>
    </source>
</evidence>
<dbReference type="GO" id="GO:0009279">
    <property type="term" value="C:cell outer membrane"/>
    <property type="evidence" value="ECO:0007669"/>
    <property type="project" value="UniProtKB-SubCell"/>
</dbReference>
<dbReference type="Gene3D" id="2.40.160.20">
    <property type="match status" value="1"/>
</dbReference>
<evidence type="ECO:0000313" key="13">
    <source>
        <dbReference type="EMBL" id="QGA66394.1"/>
    </source>
</evidence>
<dbReference type="GO" id="GO:0046930">
    <property type="term" value="C:pore complex"/>
    <property type="evidence" value="ECO:0007669"/>
    <property type="project" value="UniProtKB-KW"/>
</dbReference>
<organism evidence="13 14">
    <name type="scientific">Vibrio algicola</name>
    <dbReference type="NCBI Taxonomy" id="2662262"/>
    <lineage>
        <taxon>Bacteria</taxon>
        <taxon>Pseudomonadati</taxon>
        <taxon>Pseudomonadota</taxon>
        <taxon>Gammaproteobacteria</taxon>
        <taxon>Vibrionales</taxon>
        <taxon>Vibrionaceae</taxon>
        <taxon>Vibrio</taxon>
    </lineage>
</organism>
<gene>
    <name evidence="13" type="ORF">GFB47_13255</name>
</gene>
<keyword evidence="3" id="KW-0813">Transport</keyword>
<dbReference type="Pfam" id="PF00691">
    <property type="entry name" value="OmpA"/>
    <property type="match status" value="1"/>
</dbReference>
<protein>
    <submittedName>
        <fullName evidence="13">OmpA family protein</fullName>
    </submittedName>
</protein>
<keyword evidence="14" id="KW-1185">Reference proteome</keyword>
<dbReference type="RefSeq" id="WP_153448527.1">
    <property type="nucleotide sequence ID" value="NZ_CP045700.1"/>
</dbReference>
<dbReference type="AlphaFoldDB" id="A0A5Q0THQ6"/>
<dbReference type="InterPro" id="IPR000498">
    <property type="entry name" value="OmpA-like_TM_dom"/>
</dbReference>
<dbReference type="InterPro" id="IPR050330">
    <property type="entry name" value="Bact_OuterMem_StrucFunc"/>
</dbReference>
<dbReference type="InterPro" id="IPR011250">
    <property type="entry name" value="OMP/PagP_B-barrel"/>
</dbReference>
<dbReference type="Pfam" id="PF01389">
    <property type="entry name" value="OmpA_membrane"/>
    <property type="match status" value="1"/>
</dbReference>
<evidence type="ECO:0000256" key="4">
    <source>
        <dbReference type="ARBA" id="ARBA00022452"/>
    </source>
</evidence>
<dbReference type="Gene3D" id="3.30.1330.60">
    <property type="entry name" value="OmpA-like domain"/>
    <property type="match status" value="1"/>
</dbReference>
<evidence type="ECO:0000256" key="6">
    <source>
        <dbReference type="ARBA" id="ARBA00023065"/>
    </source>
</evidence>
<comment type="similarity">
    <text evidence="2">Belongs to the outer membrane OOP (TC 1.B.6) superfamily. OmpA family.</text>
</comment>
<dbReference type="InterPro" id="IPR036737">
    <property type="entry name" value="OmpA-like_sf"/>
</dbReference>
<feature type="chain" id="PRO_5024303787" evidence="11">
    <location>
        <begin position="29"/>
        <end position="346"/>
    </location>
</feature>
<evidence type="ECO:0000256" key="9">
    <source>
        <dbReference type="ARBA" id="ARBA00023237"/>
    </source>
</evidence>
<dbReference type="EMBL" id="CP045700">
    <property type="protein sequence ID" value="QGA66394.1"/>
    <property type="molecule type" value="Genomic_DNA"/>
</dbReference>
<keyword evidence="6" id="KW-0406">Ion transport</keyword>
<accession>A0A5Q0THQ6</accession>
<dbReference type="GO" id="GO:0006811">
    <property type="term" value="P:monoatomic ion transport"/>
    <property type="evidence" value="ECO:0007669"/>
    <property type="project" value="UniProtKB-KW"/>
</dbReference>
<dbReference type="PANTHER" id="PTHR30329:SF21">
    <property type="entry name" value="LIPOPROTEIN YIAD-RELATED"/>
    <property type="match status" value="1"/>
</dbReference>
<feature type="domain" description="OmpA-like" evidence="12">
    <location>
        <begin position="230"/>
        <end position="346"/>
    </location>
</feature>
<reference evidence="13 14" key="1">
    <citation type="submission" date="2019-10" db="EMBL/GenBank/DDBJ databases">
        <title>Vibrio sp. nov., isolated from Coralline algae surface.</title>
        <authorList>
            <person name="Geng Y."/>
            <person name="Zhang X."/>
        </authorList>
    </citation>
    <scope>NUCLEOTIDE SEQUENCE [LARGE SCALE GENOMIC DNA]</scope>
    <source>
        <strain evidence="13 14">SM1977</strain>
    </source>
</reference>
<keyword evidence="7" id="KW-0626">Porin</keyword>
<name>A0A5Q0THQ6_9VIBR</name>
<evidence type="ECO:0000256" key="3">
    <source>
        <dbReference type="ARBA" id="ARBA00022448"/>
    </source>
</evidence>
<sequence>MNTKRTLLSTSITSILSLSLLLSANVNAAAENAGEFYLGAKTGWANFDFDPADASNVDDDAWAGSVYGGYQFNTWLSLEGGYNYLGKSHYDAEKTKLQNFELGAKADWNITDSWNLFGKLGGAYNNVQASNFAGDDNNISLMLGAGIEYQISHNWRLRGEYQWFDNAGDNVSDGAGYRAQPDVNYVSVGIAYYFGQAAVAEATPMAAPVEDQPMVEEPVQESAPVVAEAPKEELAVTLSTGAFTHDSTELTPAAKESMHPVADKLKAEPELTVEIVGHTDSSGSEAYNQKLSQQRAQSAADYLVSQDVDANRIVVKGEGETGPIADNATAEGREKNRRVEVFYERK</sequence>
<keyword evidence="11" id="KW-0732">Signal</keyword>
<dbReference type="SUPFAM" id="SSF56925">
    <property type="entry name" value="OMPA-like"/>
    <property type="match status" value="1"/>
</dbReference>
<evidence type="ECO:0000256" key="5">
    <source>
        <dbReference type="ARBA" id="ARBA00022692"/>
    </source>
</evidence>
<evidence type="ECO:0000256" key="8">
    <source>
        <dbReference type="ARBA" id="ARBA00023136"/>
    </source>
</evidence>
<dbReference type="InterPro" id="IPR006665">
    <property type="entry name" value="OmpA-like"/>
</dbReference>
<dbReference type="PRINTS" id="PR01021">
    <property type="entry name" value="OMPADOMAIN"/>
</dbReference>
<evidence type="ECO:0000256" key="7">
    <source>
        <dbReference type="ARBA" id="ARBA00023114"/>
    </source>
</evidence>
<dbReference type="PROSITE" id="PS51123">
    <property type="entry name" value="OMPA_2"/>
    <property type="match status" value="1"/>
</dbReference>
<keyword evidence="8 10" id="KW-0472">Membrane</keyword>
<dbReference type="PRINTS" id="PR01023">
    <property type="entry name" value="NAFLGMOTY"/>
</dbReference>
<dbReference type="InterPro" id="IPR006664">
    <property type="entry name" value="OMP_bac"/>
</dbReference>
<proteinExistence type="inferred from homology"/>
<dbReference type="PANTHER" id="PTHR30329">
    <property type="entry name" value="STATOR ELEMENT OF FLAGELLAR MOTOR COMPLEX"/>
    <property type="match status" value="1"/>
</dbReference>
<dbReference type="SUPFAM" id="SSF103088">
    <property type="entry name" value="OmpA-like"/>
    <property type="match status" value="1"/>
</dbReference>
<evidence type="ECO:0000256" key="10">
    <source>
        <dbReference type="PROSITE-ProRule" id="PRU00473"/>
    </source>
</evidence>
<comment type="subcellular location">
    <subcellularLocation>
        <location evidence="1">Cell outer membrane</location>
        <topology evidence="1">Multi-pass membrane protein</topology>
    </subcellularLocation>
</comment>
<evidence type="ECO:0000256" key="2">
    <source>
        <dbReference type="ARBA" id="ARBA00005710"/>
    </source>
</evidence>